<dbReference type="InterPro" id="IPR013022">
    <property type="entry name" value="Xyl_isomerase-like_TIM-brl"/>
</dbReference>
<gene>
    <name evidence="3" type="ORF">UFOPK3772_01780</name>
</gene>
<dbReference type="Pfam" id="PF01261">
    <property type="entry name" value="AP_endonuc_2"/>
    <property type="match status" value="1"/>
</dbReference>
<reference evidence="3" key="1">
    <citation type="submission" date="2020-05" db="EMBL/GenBank/DDBJ databases">
        <authorList>
            <person name="Chiriac C."/>
            <person name="Salcher M."/>
            <person name="Ghai R."/>
            <person name="Kavagutti S V."/>
        </authorList>
    </citation>
    <scope>NUCLEOTIDE SEQUENCE</scope>
</reference>
<organism evidence="3">
    <name type="scientific">freshwater metagenome</name>
    <dbReference type="NCBI Taxonomy" id="449393"/>
    <lineage>
        <taxon>unclassified sequences</taxon>
        <taxon>metagenomes</taxon>
        <taxon>ecological metagenomes</taxon>
    </lineage>
</organism>
<dbReference type="GO" id="GO:0016853">
    <property type="term" value="F:isomerase activity"/>
    <property type="evidence" value="ECO:0007669"/>
    <property type="project" value="UniProtKB-KW"/>
</dbReference>
<dbReference type="PANTHER" id="PTHR43489:SF7">
    <property type="entry name" value="3-DEHYDRO-D-GULOSIDE 4-EPIMERASE-RELATED"/>
    <property type="match status" value="1"/>
</dbReference>
<dbReference type="Gene3D" id="3.20.20.150">
    <property type="entry name" value="Divalent-metal-dependent TIM barrel enzymes"/>
    <property type="match status" value="1"/>
</dbReference>
<accession>A0A6J7KF09</accession>
<dbReference type="SUPFAM" id="SSF51658">
    <property type="entry name" value="Xylose isomerase-like"/>
    <property type="match status" value="1"/>
</dbReference>
<evidence type="ECO:0000259" key="2">
    <source>
        <dbReference type="Pfam" id="PF01261"/>
    </source>
</evidence>
<keyword evidence="1" id="KW-0413">Isomerase</keyword>
<feature type="domain" description="Xylose isomerase-like TIM barrel" evidence="2">
    <location>
        <begin position="24"/>
        <end position="247"/>
    </location>
</feature>
<dbReference type="EMBL" id="CAFBNE010000055">
    <property type="protein sequence ID" value="CAB4954740.1"/>
    <property type="molecule type" value="Genomic_DNA"/>
</dbReference>
<protein>
    <submittedName>
        <fullName evidence="3">Unannotated protein</fullName>
    </submittedName>
</protein>
<dbReference type="InterPro" id="IPR036237">
    <property type="entry name" value="Xyl_isomerase-like_sf"/>
</dbReference>
<name>A0A6J7KF09_9ZZZZ</name>
<sequence>MTRTVGIEAFYWLDTWADDQTTVFEKAAASGFDGVEISLVAGIEIDVKSIAEAAKRAGVSIACSTGLTLDRDISSPDPVVRAAGVQHLTQSLHQAADLGSPILGGVTYSPWMAFLPGDRSEYRKRSTDCLRDLAEVASELGVTICLEVLNRFESNMFNTVGECCEFLDEIGHQSVMVEVDTFHMSMEEDDLSQAILLAGDRLGHVQVAANNRRAPQFGHIDWKPFKDSLDSIGYDGWVVFETFPNPRVETGRSTYAWRDLAVSLDEEARDAATHIRRCIA</sequence>
<dbReference type="InterPro" id="IPR050417">
    <property type="entry name" value="Sugar_Epim/Isomerase"/>
</dbReference>
<evidence type="ECO:0000313" key="3">
    <source>
        <dbReference type="EMBL" id="CAB4954740.1"/>
    </source>
</evidence>
<dbReference type="PANTHER" id="PTHR43489">
    <property type="entry name" value="ISOMERASE"/>
    <property type="match status" value="1"/>
</dbReference>
<evidence type="ECO:0000256" key="1">
    <source>
        <dbReference type="ARBA" id="ARBA00023235"/>
    </source>
</evidence>
<proteinExistence type="predicted"/>
<dbReference type="AlphaFoldDB" id="A0A6J7KF09"/>